<evidence type="ECO:0000256" key="2">
    <source>
        <dbReference type="ARBA" id="ARBA00023043"/>
    </source>
</evidence>
<dbReference type="Pfam" id="PF00023">
    <property type="entry name" value="Ank"/>
    <property type="match status" value="1"/>
</dbReference>
<dbReference type="SUPFAM" id="SSF48403">
    <property type="entry name" value="Ankyrin repeat"/>
    <property type="match status" value="1"/>
</dbReference>
<dbReference type="eggNOG" id="KOG4177">
    <property type="taxonomic scope" value="Eukaryota"/>
</dbReference>
<comment type="caution">
    <text evidence="4">The sequence shown here is derived from an EMBL/GenBank/DDBJ whole genome shotgun (WGS) entry which is preliminary data.</text>
</comment>
<dbReference type="Pfam" id="PF13637">
    <property type="entry name" value="Ank_4"/>
    <property type="match status" value="1"/>
</dbReference>
<dbReference type="PANTHER" id="PTHR24198:SF165">
    <property type="entry name" value="ANKYRIN REPEAT-CONTAINING PROTEIN-RELATED"/>
    <property type="match status" value="1"/>
</dbReference>
<reference evidence="4 5" key="1">
    <citation type="journal article" date="2011" name="Genome Biol.">
        <title>Comparative genome sequence analysis underscores mycoparasitism as the ancestral life style of Trichoderma.</title>
        <authorList>
            <person name="Kubicek C.P."/>
            <person name="Herrera-Estrella A."/>
            <person name="Seidl-Seiboth V."/>
            <person name="Martinez D.A."/>
            <person name="Druzhinina I.S."/>
            <person name="Thon M."/>
            <person name="Zeilinger S."/>
            <person name="Casas-Flores S."/>
            <person name="Horwitz B.A."/>
            <person name="Mukherjee P.K."/>
            <person name="Mukherjee M."/>
            <person name="Kredics L."/>
            <person name="Alcaraz L.D."/>
            <person name="Aerts A."/>
            <person name="Antal Z."/>
            <person name="Atanasova L."/>
            <person name="Cervantes-Badillo M.G."/>
            <person name="Challacombe J."/>
            <person name="Chertkov O."/>
            <person name="McCluskey K."/>
            <person name="Coulpier F."/>
            <person name="Deshpande N."/>
            <person name="von Doehren H."/>
            <person name="Ebbole D.J."/>
            <person name="Esquivel-Naranjo E.U."/>
            <person name="Fekete E."/>
            <person name="Flipphi M."/>
            <person name="Glaser F."/>
            <person name="Gomez-Rodriguez E.Y."/>
            <person name="Gruber S."/>
            <person name="Han C."/>
            <person name="Henrissat B."/>
            <person name="Hermosa R."/>
            <person name="Hernandez-Onate M."/>
            <person name="Karaffa L."/>
            <person name="Kosti I."/>
            <person name="Le Crom S."/>
            <person name="Lindquist E."/>
            <person name="Lucas S."/>
            <person name="Luebeck M."/>
            <person name="Luebeck P.S."/>
            <person name="Margeot A."/>
            <person name="Metz B."/>
            <person name="Misra M."/>
            <person name="Nevalainen H."/>
            <person name="Omann M."/>
            <person name="Packer N."/>
            <person name="Perrone G."/>
            <person name="Uresti-Rivera E.E."/>
            <person name="Salamov A."/>
            <person name="Schmoll M."/>
            <person name="Seiboth B."/>
            <person name="Shapiro H."/>
            <person name="Sukno S."/>
            <person name="Tamayo-Ramos J.A."/>
            <person name="Tisch D."/>
            <person name="Wiest A."/>
            <person name="Wilkinson H.H."/>
            <person name="Zhang M."/>
            <person name="Coutinho P.M."/>
            <person name="Kenerley C.M."/>
            <person name="Monte E."/>
            <person name="Baker S.E."/>
            <person name="Grigoriev I.V."/>
        </authorList>
    </citation>
    <scope>NUCLEOTIDE SEQUENCE [LARGE SCALE GENOMIC DNA]</scope>
    <source>
        <strain evidence="5">ATCC 20476 / IMI 206040</strain>
    </source>
</reference>
<gene>
    <name evidence="4" type="ORF">TRIATDRAFT_27656</name>
</gene>
<evidence type="ECO:0000256" key="1">
    <source>
        <dbReference type="ARBA" id="ARBA00022737"/>
    </source>
</evidence>
<feature type="repeat" description="ANK" evidence="3">
    <location>
        <begin position="127"/>
        <end position="159"/>
    </location>
</feature>
<dbReference type="PROSITE" id="PS50088">
    <property type="entry name" value="ANK_REPEAT"/>
    <property type="match status" value="2"/>
</dbReference>
<feature type="non-terminal residue" evidence="4">
    <location>
        <position position="159"/>
    </location>
</feature>
<evidence type="ECO:0000313" key="5">
    <source>
        <dbReference type="Proteomes" id="UP000005426"/>
    </source>
</evidence>
<proteinExistence type="predicted"/>
<keyword evidence="2 3" id="KW-0040">ANK repeat</keyword>
<evidence type="ECO:0000313" key="4">
    <source>
        <dbReference type="EMBL" id="EHK47190.1"/>
    </source>
</evidence>
<dbReference type="SMART" id="SM00248">
    <property type="entry name" value="ANK"/>
    <property type="match status" value="4"/>
</dbReference>
<keyword evidence="5" id="KW-1185">Reference proteome</keyword>
<dbReference type="PROSITE" id="PS50297">
    <property type="entry name" value="ANK_REP_REGION"/>
    <property type="match status" value="2"/>
</dbReference>
<dbReference type="HOGENOM" id="CLU_1664888_0_0_1"/>
<name>G9NQ41_HYPAI</name>
<organism evidence="4 5">
    <name type="scientific">Hypocrea atroviridis (strain ATCC 20476 / IMI 206040)</name>
    <name type="common">Trichoderma atroviride</name>
    <dbReference type="NCBI Taxonomy" id="452589"/>
    <lineage>
        <taxon>Eukaryota</taxon>
        <taxon>Fungi</taxon>
        <taxon>Dikarya</taxon>
        <taxon>Ascomycota</taxon>
        <taxon>Pezizomycotina</taxon>
        <taxon>Sordariomycetes</taxon>
        <taxon>Hypocreomycetidae</taxon>
        <taxon>Hypocreales</taxon>
        <taxon>Hypocreaceae</taxon>
        <taxon>Trichoderma</taxon>
    </lineage>
</organism>
<dbReference type="OrthoDB" id="341259at2759"/>
<dbReference type="PANTHER" id="PTHR24198">
    <property type="entry name" value="ANKYRIN REPEAT AND PROTEIN KINASE DOMAIN-CONTAINING PROTEIN"/>
    <property type="match status" value="1"/>
</dbReference>
<dbReference type="PRINTS" id="PR01415">
    <property type="entry name" value="ANKYRIN"/>
</dbReference>
<feature type="non-terminal residue" evidence="4">
    <location>
        <position position="1"/>
    </location>
</feature>
<dbReference type="STRING" id="452589.G9NQ41"/>
<dbReference type="InterPro" id="IPR036770">
    <property type="entry name" value="Ankyrin_rpt-contain_sf"/>
</dbReference>
<dbReference type="EMBL" id="ABDG02000021">
    <property type="protein sequence ID" value="EHK47190.1"/>
    <property type="molecule type" value="Genomic_DNA"/>
</dbReference>
<dbReference type="InterPro" id="IPR002110">
    <property type="entry name" value="Ankyrin_rpt"/>
</dbReference>
<evidence type="ECO:0000256" key="3">
    <source>
        <dbReference type="PROSITE-ProRule" id="PRU00023"/>
    </source>
</evidence>
<protein>
    <submittedName>
        <fullName evidence="4">Ankyrin repeat protein</fullName>
    </submittedName>
</protein>
<sequence length="159" mass="16963">HETGIRLLLQHGASVTIQDELGNTPLHYAAFGSNMHIFSLYTAGLPVDSPHNDALKSIKNNSGETLLHWAAAGKKMDILRFLLSSGANVNAANDNGWTPLMCAVGIWGSRVVEHLQPNGNKPPATAKDRTPLHWAMFHGAAGLARVLLANGADVNAVDE</sequence>
<dbReference type="AlphaFoldDB" id="G9NQ41"/>
<feature type="repeat" description="ANK" evidence="3">
    <location>
        <begin position="62"/>
        <end position="94"/>
    </location>
</feature>
<dbReference type="Pfam" id="PF12796">
    <property type="entry name" value="Ank_2"/>
    <property type="match status" value="1"/>
</dbReference>
<keyword evidence="1" id="KW-0677">Repeat</keyword>
<dbReference type="Gene3D" id="1.25.40.20">
    <property type="entry name" value="Ankyrin repeat-containing domain"/>
    <property type="match status" value="3"/>
</dbReference>
<dbReference type="Proteomes" id="UP000005426">
    <property type="component" value="Unassembled WGS sequence"/>
</dbReference>
<accession>G9NQ41</accession>